<feature type="region of interest" description="Disordered" evidence="6">
    <location>
        <begin position="223"/>
        <end position="271"/>
    </location>
</feature>
<feature type="compositionally biased region" description="Basic and acidic residues" evidence="6">
    <location>
        <begin position="172"/>
        <end position="186"/>
    </location>
</feature>
<evidence type="ECO:0000313" key="9">
    <source>
        <dbReference type="Proteomes" id="UP000230069"/>
    </source>
</evidence>
<dbReference type="Proteomes" id="UP000230069">
    <property type="component" value="Unassembled WGS sequence"/>
</dbReference>
<name>A0A2G5CPK7_AQUCA</name>
<dbReference type="PROSITE" id="PS50888">
    <property type="entry name" value="BHLH"/>
    <property type="match status" value="1"/>
</dbReference>
<dbReference type="InParanoid" id="A0A2G5CPK7"/>
<keyword evidence="5" id="KW-0539">Nucleus</keyword>
<feature type="domain" description="BHLH" evidence="7">
    <location>
        <begin position="259"/>
        <end position="308"/>
    </location>
</feature>
<evidence type="ECO:0000256" key="1">
    <source>
        <dbReference type="ARBA" id="ARBA00004123"/>
    </source>
</evidence>
<evidence type="ECO:0000256" key="4">
    <source>
        <dbReference type="ARBA" id="ARBA00023163"/>
    </source>
</evidence>
<dbReference type="PANTHER" id="PTHR16223">
    <property type="entry name" value="TRANSCRIPTION FACTOR BHLH83-RELATED"/>
    <property type="match status" value="1"/>
</dbReference>
<organism evidence="8 9">
    <name type="scientific">Aquilegia coerulea</name>
    <name type="common">Rocky mountain columbine</name>
    <dbReference type="NCBI Taxonomy" id="218851"/>
    <lineage>
        <taxon>Eukaryota</taxon>
        <taxon>Viridiplantae</taxon>
        <taxon>Streptophyta</taxon>
        <taxon>Embryophyta</taxon>
        <taxon>Tracheophyta</taxon>
        <taxon>Spermatophyta</taxon>
        <taxon>Magnoliopsida</taxon>
        <taxon>Ranunculales</taxon>
        <taxon>Ranunculaceae</taxon>
        <taxon>Thalictroideae</taxon>
        <taxon>Aquilegia</taxon>
    </lineage>
</organism>
<dbReference type="GO" id="GO:0005634">
    <property type="term" value="C:nucleus"/>
    <property type="evidence" value="ECO:0007669"/>
    <property type="project" value="UniProtKB-SubCell"/>
</dbReference>
<proteinExistence type="predicted"/>
<evidence type="ECO:0000256" key="5">
    <source>
        <dbReference type="ARBA" id="ARBA00023242"/>
    </source>
</evidence>
<dbReference type="SUPFAM" id="SSF47459">
    <property type="entry name" value="HLH, helix-loop-helix DNA-binding domain"/>
    <property type="match status" value="1"/>
</dbReference>
<evidence type="ECO:0000256" key="6">
    <source>
        <dbReference type="SAM" id="MobiDB-lite"/>
    </source>
</evidence>
<dbReference type="FunFam" id="4.10.280.10:FF:000022">
    <property type="entry name" value="Basic helix-loop-helix transcription factor"/>
    <property type="match status" value="1"/>
</dbReference>
<dbReference type="SMART" id="SM00353">
    <property type="entry name" value="HLH"/>
    <property type="match status" value="1"/>
</dbReference>
<keyword evidence="4" id="KW-0804">Transcription</keyword>
<feature type="region of interest" description="Disordered" evidence="6">
    <location>
        <begin position="168"/>
        <end position="198"/>
    </location>
</feature>
<dbReference type="GO" id="GO:0046983">
    <property type="term" value="F:protein dimerization activity"/>
    <property type="evidence" value="ECO:0007669"/>
    <property type="project" value="InterPro"/>
</dbReference>
<sequence length="344" mass="38399">MESGGILFEGEWNSFNGMFTEEADFMKTLLGNCSFQSQHDGGLSLDNTSTFWPSLEFTTMEGGNEGSNFCSETVNTDTFHLLQETDYSGSSFNFPSMGNDHYYLNESNSSMSMDYCMVLEHNTGLPTTTCPDNHMEEAVCKNEEINTAHLRESGDILLDQSLIPDQKLQQKRKYEMPEPDTKDVQGNKKNAQTKKKQKFISYSKGEEESHCGFNGLSCSSYSSEGESNGSQELNGGGTSSSKKSAALNLNGKARASRGSATDPQSLYARKRRERINERLKILQNLVPNGTKVDISTMLEEAVEYVKFLQLQIKLLSSDDHWMYSPIAYNGMNIGLDLKMSPHKD</sequence>
<dbReference type="Gene3D" id="4.10.280.10">
    <property type="entry name" value="Helix-loop-helix DNA-binding domain"/>
    <property type="match status" value="1"/>
</dbReference>
<evidence type="ECO:0000313" key="8">
    <source>
        <dbReference type="EMBL" id="PIA33216.1"/>
    </source>
</evidence>
<dbReference type="EMBL" id="KZ305059">
    <property type="protein sequence ID" value="PIA33216.1"/>
    <property type="molecule type" value="Genomic_DNA"/>
</dbReference>
<keyword evidence="9" id="KW-1185">Reference proteome</keyword>
<comment type="subcellular location">
    <subcellularLocation>
        <location evidence="1">Nucleus</location>
    </subcellularLocation>
</comment>
<dbReference type="AlphaFoldDB" id="A0A2G5CPK7"/>
<dbReference type="CDD" id="cd11454">
    <property type="entry name" value="bHLH_AtIND_like"/>
    <property type="match status" value="1"/>
</dbReference>
<dbReference type="GO" id="GO:0000981">
    <property type="term" value="F:DNA-binding transcription factor activity, RNA polymerase II-specific"/>
    <property type="evidence" value="ECO:0007669"/>
    <property type="project" value="TreeGrafter"/>
</dbReference>
<dbReference type="FunCoup" id="A0A2G5CPK7">
    <property type="interactions" value="79"/>
</dbReference>
<feature type="compositionally biased region" description="Low complexity" evidence="6">
    <location>
        <begin position="223"/>
        <end position="246"/>
    </location>
</feature>
<gene>
    <name evidence="8" type="ORF">AQUCO_04200162v1</name>
</gene>
<dbReference type="InterPro" id="IPR045843">
    <property type="entry name" value="IND-like"/>
</dbReference>
<dbReference type="GO" id="GO:0000978">
    <property type="term" value="F:RNA polymerase II cis-regulatory region sequence-specific DNA binding"/>
    <property type="evidence" value="ECO:0007669"/>
    <property type="project" value="TreeGrafter"/>
</dbReference>
<dbReference type="OrthoDB" id="651283at2759"/>
<evidence type="ECO:0000256" key="3">
    <source>
        <dbReference type="ARBA" id="ARBA00023125"/>
    </source>
</evidence>
<dbReference type="STRING" id="218851.A0A2G5CPK7"/>
<evidence type="ECO:0000256" key="2">
    <source>
        <dbReference type="ARBA" id="ARBA00023015"/>
    </source>
</evidence>
<dbReference type="PANTHER" id="PTHR16223:SF359">
    <property type="entry name" value="BHLH DOMAIN-CONTAINING PROTEIN"/>
    <property type="match status" value="1"/>
</dbReference>
<reference evidence="8 9" key="1">
    <citation type="submission" date="2017-09" db="EMBL/GenBank/DDBJ databases">
        <title>WGS assembly of Aquilegia coerulea Goldsmith.</title>
        <authorList>
            <person name="Hodges S."/>
            <person name="Kramer E."/>
            <person name="Nordborg M."/>
            <person name="Tomkins J."/>
            <person name="Borevitz J."/>
            <person name="Derieg N."/>
            <person name="Yan J."/>
            <person name="Mihaltcheva S."/>
            <person name="Hayes R.D."/>
            <person name="Rokhsar D."/>
        </authorList>
    </citation>
    <scope>NUCLEOTIDE SEQUENCE [LARGE SCALE GENOMIC DNA]</scope>
    <source>
        <strain evidence="9">cv. Goldsmith</strain>
    </source>
</reference>
<evidence type="ECO:0000259" key="7">
    <source>
        <dbReference type="PROSITE" id="PS50888"/>
    </source>
</evidence>
<dbReference type="Pfam" id="PF00010">
    <property type="entry name" value="HLH"/>
    <property type="match status" value="1"/>
</dbReference>
<keyword evidence="3" id="KW-0238">DNA-binding</keyword>
<dbReference type="InterPro" id="IPR011598">
    <property type="entry name" value="bHLH_dom"/>
</dbReference>
<dbReference type="InterPro" id="IPR036638">
    <property type="entry name" value="HLH_DNA-bd_sf"/>
</dbReference>
<accession>A0A2G5CPK7</accession>
<protein>
    <recommendedName>
        <fullName evidence="7">BHLH domain-containing protein</fullName>
    </recommendedName>
</protein>
<keyword evidence="2" id="KW-0805">Transcription regulation</keyword>